<dbReference type="AlphaFoldDB" id="A0A3G3MGL5"/>
<evidence type="ECO:0000313" key="6">
    <source>
        <dbReference type="EMBL" id="AYR05978.1"/>
    </source>
</evidence>
<gene>
    <name evidence="6" type="primary">ycf65</name>
</gene>
<reference evidence="6" key="1">
    <citation type="journal article" date="2018" name="Genome Biol. Evol.">
        <title>Mitochondrial and Plastid Genomes from Coralline Red Algae Provide Insights into the Incongruent Evolutionary Histories of Organelles.</title>
        <authorList>
            <person name="Lee J."/>
            <person name="Song H.J."/>
            <person name="In Park S."/>
            <person name="Lee Y.M."/>
            <person name="Jeong S.Y."/>
            <person name="Oh Cho T."/>
            <person name="Kim J.H."/>
            <person name="Choi H.G."/>
            <person name="Choi C.G."/>
            <person name="Nelson W.A."/>
            <person name="Fredericq S."/>
            <person name="Bhattacharya D."/>
            <person name="Su Yoon H."/>
        </authorList>
    </citation>
    <scope>NUCLEOTIDE SEQUENCE</scope>
</reference>
<geneLocation type="plastid" evidence="6"/>
<organism evidence="6">
    <name type="scientific">Neogoniolithon spectabile</name>
    <dbReference type="NCBI Taxonomy" id="231755"/>
    <lineage>
        <taxon>Eukaryota</taxon>
        <taxon>Rhodophyta</taxon>
        <taxon>Florideophyceae</taxon>
        <taxon>Corallinophycidae</taxon>
        <taxon>Corallinales</taxon>
        <taxon>Spongitidaceae</taxon>
        <taxon>Neogoniolithoideae</taxon>
        <taxon>Neogoniolithon</taxon>
    </lineage>
</organism>
<keyword evidence="3 6" id="KW-0689">Ribosomal protein</keyword>
<dbReference type="EMBL" id="MH281628">
    <property type="protein sequence ID" value="AYR05978.1"/>
    <property type="molecule type" value="Genomic_DNA"/>
</dbReference>
<evidence type="ECO:0000256" key="5">
    <source>
        <dbReference type="ARBA" id="ARBA00035379"/>
    </source>
</evidence>
<dbReference type="PANTHER" id="PTHR35108">
    <property type="entry name" value="30S RIBOSOMAL PROTEIN 3, CHLOROPLASTIC"/>
    <property type="match status" value="1"/>
</dbReference>
<keyword evidence="4" id="KW-0687">Ribonucleoprotein</keyword>
<evidence type="ECO:0000256" key="2">
    <source>
        <dbReference type="ARBA" id="ARBA00011458"/>
    </source>
</evidence>
<dbReference type="PANTHER" id="PTHR35108:SF1">
    <property type="entry name" value="OS04G0461100 PROTEIN"/>
    <property type="match status" value="1"/>
</dbReference>
<dbReference type="GO" id="GO:1990904">
    <property type="term" value="C:ribonucleoprotein complex"/>
    <property type="evidence" value="ECO:0007669"/>
    <property type="project" value="UniProtKB-KW"/>
</dbReference>
<dbReference type="GO" id="GO:0003735">
    <property type="term" value="F:structural constituent of ribosome"/>
    <property type="evidence" value="ECO:0007669"/>
    <property type="project" value="InterPro"/>
</dbReference>
<dbReference type="Pfam" id="PF04839">
    <property type="entry name" value="PSRP-3_Ycf65"/>
    <property type="match status" value="1"/>
</dbReference>
<accession>A0A3G3MGL5</accession>
<dbReference type="InterPro" id="IPR038447">
    <property type="entry name" value="PSRP-3/Ycf65_sf"/>
</dbReference>
<keyword evidence="6" id="KW-0934">Plastid</keyword>
<evidence type="ECO:0000256" key="4">
    <source>
        <dbReference type="ARBA" id="ARBA00023274"/>
    </source>
</evidence>
<comment type="subunit">
    <text evidence="2">Part of the 30S ribosomal subunit.</text>
</comment>
<dbReference type="GO" id="GO:0006412">
    <property type="term" value="P:translation"/>
    <property type="evidence" value="ECO:0007669"/>
    <property type="project" value="InterPro"/>
</dbReference>
<dbReference type="GeneID" id="38463544"/>
<dbReference type="RefSeq" id="YP_009541769.1">
    <property type="nucleotide sequence ID" value="NC_039978.1"/>
</dbReference>
<evidence type="ECO:0000256" key="3">
    <source>
        <dbReference type="ARBA" id="ARBA00022980"/>
    </source>
</evidence>
<sequence length="97" mass="11599">MKKFTLRVILLNTNLGIAIDHVQKVGFSPLTIYFFWPRNDAWQEIKNELRSKPWISENDKIELLNRASQIINYWQEKKASRNEIEQVFSDCNFLQNI</sequence>
<evidence type="ECO:0000256" key="1">
    <source>
        <dbReference type="ARBA" id="ARBA00008561"/>
    </source>
</evidence>
<dbReference type="InterPro" id="IPR006924">
    <property type="entry name" value="Ribosomal_cS23-like"/>
</dbReference>
<dbReference type="Gene3D" id="3.30.390.140">
    <property type="match status" value="1"/>
</dbReference>
<proteinExistence type="inferred from homology"/>
<dbReference type="GO" id="GO:0005840">
    <property type="term" value="C:ribosome"/>
    <property type="evidence" value="ECO:0007669"/>
    <property type="project" value="UniProtKB-KW"/>
</dbReference>
<name>A0A3G3MGL5_9FLOR</name>
<comment type="similarity">
    <text evidence="1">Belongs to the chloroplast-specific ribosomal protein cS23 family.</text>
</comment>
<protein>
    <recommendedName>
        <fullName evidence="5">30S ribosomal protein 3, chloroplastic</fullName>
    </recommendedName>
</protein>